<accession>A0A5B7GZX6</accession>
<dbReference type="OrthoDB" id="9983138at2759"/>
<organism evidence="1 2">
    <name type="scientific">Portunus trituberculatus</name>
    <name type="common">Swimming crab</name>
    <name type="synonym">Neptunus trituberculatus</name>
    <dbReference type="NCBI Taxonomy" id="210409"/>
    <lineage>
        <taxon>Eukaryota</taxon>
        <taxon>Metazoa</taxon>
        <taxon>Ecdysozoa</taxon>
        <taxon>Arthropoda</taxon>
        <taxon>Crustacea</taxon>
        <taxon>Multicrustacea</taxon>
        <taxon>Malacostraca</taxon>
        <taxon>Eumalacostraca</taxon>
        <taxon>Eucarida</taxon>
        <taxon>Decapoda</taxon>
        <taxon>Pleocyemata</taxon>
        <taxon>Brachyura</taxon>
        <taxon>Eubrachyura</taxon>
        <taxon>Portunoidea</taxon>
        <taxon>Portunidae</taxon>
        <taxon>Portuninae</taxon>
        <taxon>Portunus</taxon>
    </lineage>
</organism>
<reference evidence="1 2" key="1">
    <citation type="submission" date="2019-05" db="EMBL/GenBank/DDBJ databases">
        <title>Another draft genome of Portunus trituberculatus and its Hox gene families provides insights of decapod evolution.</title>
        <authorList>
            <person name="Jeong J.-H."/>
            <person name="Song I."/>
            <person name="Kim S."/>
            <person name="Choi T."/>
            <person name="Kim D."/>
            <person name="Ryu S."/>
            <person name="Kim W."/>
        </authorList>
    </citation>
    <scope>NUCLEOTIDE SEQUENCE [LARGE SCALE GENOMIC DNA]</scope>
    <source>
        <tissue evidence="1">Muscle</tissue>
    </source>
</reference>
<dbReference type="Proteomes" id="UP000324222">
    <property type="component" value="Unassembled WGS sequence"/>
</dbReference>
<protein>
    <submittedName>
        <fullName evidence="1">Uncharacterized protein</fullName>
    </submittedName>
</protein>
<evidence type="ECO:0000313" key="1">
    <source>
        <dbReference type="EMBL" id="MPC65891.1"/>
    </source>
</evidence>
<evidence type="ECO:0000313" key="2">
    <source>
        <dbReference type="Proteomes" id="UP000324222"/>
    </source>
</evidence>
<name>A0A5B7GZX6_PORTR</name>
<gene>
    <name evidence="1" type="ORF">E2C01_060029</name>
</gene>
<proteinExistence type="predicted"/>
<dbReference type="EMBL" id="VSRR010023977">
    <property type="protein sequence ID" value="MPC65891.1"/>
    <property type="molecule type" value="Genomic_DNA"/>
</dbReference>
<sequence>MYKVPRGPSRIIRTRRDLSQKLENLDLNREVTRRTEDAATMSAEFHHLLISIAYPYIASVSLRL</sequence>
<keyword evidence="2" id="KW-1185">Reference proteome</keyword>
<comment type="caution">
    <text evidence="1">The sequence shown here is derived from an EMBL/GenBank/DDBJ whole genome shotgun (WGS) entry which is preliminary data.</text>
</comment>
<dbReference type="AlphaFoldDB" id="A0A5B7GZX6"/>